<dbReference type="InterPro" id="IPR053187">
    <property type="entry name" value="Notoamide_regulator"/>
</dbReference>
<dbReference type="PANTHER" id="PTHR47256:SF1">
    <property type="entry name" value="ZN(II)2CYS6 TRANSCRIPTION FACTOR (EUROFUNG)"/>
    <property type="match status" value="1"/>
</dbReference>
<reference evidence="1" key="1">
    <citation type="submission" date="2022-09" db="EMBL/GenBank/DDBJ databases">
        <title>Fusarium specimens isolated from Avocado Roots.</title>
        <authorList>
            <person name="Stajich J."/>
            <person name="Roper C."/>
            <person name="Heimlech-Rivalta G."/>
        </authorList>
    </citation>
    <scope>NUCLEOTIDE SEQUENCE</scope>
    <source>
        <strain evidence="1">CF00136</strain>
    </source>
</reference>
<gene>
    <name evidence="1" type="ORF">NW762_008300</name>
</gene>
<protein>
    <submittedName>
        <fullName evidence="1">Uncharacterized protein</fullName>
    </submittedName>
</protein>
<organism evidence="1 2">
    <name type="scientific">Fusarium torreyae</name>
    <dbReference type="NCBI Taxonomy" id="1237075"/>
    <lineage>
        <taxon>Eukaryota</taxon>
        <taxon>Fungi</taxon>
        <taxon>Dikarya</taxon>
        <taxon>Ascomycota</taxon>
        <taxon>Pezizomycotina</taxon>
        <taxon>Sordariomycetes</taxon>
        <taxon>Hypocreomycetidae</taxon>
        <taxon>Hypocreales</taxon>
        <taxon>Nectriaceae</taxon>
        <taxon>Fusarium</taxon>
    </lineage>
</organism>
<name>A0A9W8RXK9_9HYPO</name>
<dbReference type="AlphaFoldDB" id="A0A9W8RXK9"/>
<dbReference type="CDD" id="cd12148">
    <property type="entry name" value="fungal_TF_MHR"/>
    <property type="match status" value="1"/>
</dbReference>
<comment type="caution">
    <text evidence="1">The sequence shown here is derived from an EMBL/GenBank/DDBJ whole genome shotgun (WGS) entry which is preliminary data.</text>
</comment>
<dbReference type="Proteomes" id="UP001152049">
    <property type="component" value="Unassembled WGS sequence"/>
</dbReference>
<dbReference type="EMBL" id="JAOQAZ010000016">
    <property type="protein sequence ID" value="KAJ4258159.1"/>
    <property type="molecule type" value="Genomic_DNA"/>
</dbReference>
<proteinExistence type="predicted"/>
<keyword evidence="2" id="KW-1185">Reference proteome</keyword>
<dbReference type="OrthoDB" id="2943660at2759"/>
<evidence type="ECO:0000313" key="2">
    <source>
        <dbReference type="Proteomes" id="UP001152049"/>
    </source>
</evidence>
<dbReference type="PANTHER" id="PTHR47256">
    <property type="entry name" value="ZN(II)2CYS6 TRANSCRIPTION FACTOR (EUROFUNG)-RELATED"/>
    <property type="match status" value="1"/>
</dbReference>
<sequence>MAVKKKYDSLMLENKQYRELFNAIHKKPDYEAREIFNRLRTSDQPLSVLESVRQAEVLLPDLTACAWIADPQPARLDQKALQSSTIQVPAKPWTVVAGDGIVSELVTDFFTWDNSYLFPVVDRVTFVDEMKAGDPTRAQWCSALLVNAICAQRCLNEQNNLVS</sequence>
<evidence type="ECO:0000313" key="1">
    <source>
        <dbReference type="EMBL" id="KAJ4258159.1"/>
    </source>
</evidence>
<accession>A0A9W8RXK9</accession>